<dbReference type="GO" id="GO:0005829">
    <property type="term" value="C:cytosol"/>
    <property type="evidence" value="ECO:0007669"/>
    <property type="project" value="TreeGrafter"/>
</dbReference>
<dbReference type="InterPro" id="IPR000719">
    <property type="entry name" value="Prot_kinase_dom"/>
</dbReference>
<keyword evidence="5" id="KW-0597">Phosphoprotein</keyword>
<evidence type="ECO:0000256" key="7">
    <source>
        <dbReference type="ARBA" id="ARBA00022741"/>
    </source>
</evidence>
<dbReference type="GO" id="GO:0035556">
    <property type="term" value="P:intracellular signal transduction"/>
    <property type="evidence" value="ECO:0007669"/>
    <property type="project" value="TreeGrafter"/>
</dbReference>
<dbReference type="VEuPathDB" id="FungiDB:DIURU_002840"/>
<dbReference type="EC" id="2.7.11.1" evidence="2"/>
<dbReference type="CDD" id="cd00130">
    <property type="entry name" value="PAS"/>
    <property type="match status" value="1"/>
</dbReference>
<keyword evidence="4" id="KW-0723">Serine/threonine-protein kinase</keyword>
<keyword evidence="9" id="KW-0067">ATP-binding</keyword>
<protein>
    <recommendedName>
        <fullName evidence="2">non-specific serine/threonine protein kinase</fullName>
        <ecNumber evidence="2">2.7.11.1</ecNumber>
    </recommendedName>
</protein>
<dbReference type="GO" id="GO:0045719">
    <property type="term" value="P:negative regulation of glycogen biosynthetic process"/>
    <property type="evidence" value="ECO:0007669"/>
    <property type="project" value="TreeGrafter"/>
</dbReference>
<dbReference type="GO" id="GO:0004674">
    <property type="term" value="F:protein serine/threonine kinase activity"/>
    <property type="evidence" value="ECO:0007669"/>
    <property type="project" value="UniProtKB-KW"/>
</dbReference>
<dbReference type="OrthoDB" id="10252171at2759"/>
<sequence>MTTPAPSSLATQPSFYIYDEDERSQVSSSAPLAQGSSQLESLLTIPIESTHSYSYAQLSPHSLALRLNILKRSLEILKDRPNLVRSLVPEDNDESDDWMPPIYPTLSNQSVQSFKTSIFKHKNNSQDVVSGSPNSAQMVPPNASSAALAALFRPPIRRSDSFPVEKVLSTGKSNQPIGRTVSASHDSTQISELIGMIQSDSEQLMRDTDVAKKLHNLSLSRISHILEDESAVKKKLLYALATPFVDHPQNTALLLAETNQMPKSPSMQPSSLALNTLTSGVPSAPPGSTNPTRVFHAQSKKNAPQSVFTVSMDMPWEVKAANDLACIMFGVSKAQFKSLTLMDLIAPQFRDFVFQRLNRCLYAESFSKRQSNLEVIEAVRKDIIFAGEIVAISKPGSRNFTYTSLWAKRKGSLIICMFDQIHCDAFDVVVQVPSASVSDVKQITGDFVSFSNQWDSLASISSSLTDDIKKSTDVEAASSIVSHRRYYTLTTVDEDGAHPNVPCAVIATAMESDHDESMKLKIHALPYIAGMFVINSKFHVLSCNNAIARNLLGISAPDVYDKSLDLLIPKFSQILNYGVEASGISIVPGLVLPEHFFRKYDAVLRSKELGSSSSELQEELFFSSTGIEAIHRDGGVLYVDVQLRVSSVDTFVIWVTYSRPVSKIKGTGPENVSVNHETIEHESQSLIPVPLDEHPSLHTVLHRRTVTTSESVSPSLPQSEVMGDKDDIAYDPPKLQRNKSVRKAKAGTFAFPVKFLTDKTRNELHFKSRNVSMDEGVIASTDETSEKLQVSTITTHSPFHIYSETEMLKLENDQLKKVMAESRLWPREIGTSRRTKKFNEFVVEKEMGEGAYGKVVLAHHKEDNNYRVIIKCIDKERILVDTWVRDRQLGTIPSEIQIMNTLNAEPHPNIMKIVDFFEDSKYYYLETPIFGNPPAIDLFDYIEVKSDMTEDECRFIFRQICSSIYHLHKHGIVHRDIKDENIIVDENRIIKLIDFGSAGYSKQGPFDVFVGTIDYASPEVLRGERYEGKPQDIWALGILLYTMLYKENPFYNVDEIMEGDLRIPYVISQGSLSLVKRILQRDIDQRPTITDIVEDDWLRL</sequence>
<dbReference type="GO" id="GO:0060917">
    <property type="term" value="P:regulation of (1-&gt;6)-beta-D-glucan biosynthetic process"/>
    <property type="evidence" value="ECO:0007669"/>
    <property type="project" value="UniProtKB-ARBA"/>
</dbReference>
<dbReference type="Pfam" id="PF00069">
    <property type="entry name" value="Pkinase"/>
    <property type="match status" value="1"/>
</dbReference>
<dbReference type="CDD" id="cd14004">
    <property type="entry name" value="STKc_PASK"/>
    <property type="match status" value="1"/>
</dbReference>
<evidence type="ECO:0000256" key="6">
    <source>
        <dbReference type="ARBA" id="ARBA00022679"/>
    </source>
</evidence>
<dbReference type="SMART" id="SM00220">
    <property type="entry name" value="S_TKc"/>
    <property type="match status" value="1"/>
</dbReference>
<comment type="caution">
    <text evidence="14">The sequence shown here is derived from an EMBL/GenBank/DDBJ whole genome shotgun (WGS) entry which is preliminary data.</text>
</comment>
<name>A0A642UV29_DIURU</name>
<evidence type="ECO:0000259" key="13">
    <source>
        <dbReference type="PROSITE" id="PS50011"/>
    </source>
</evidence>
<evidence type="ECO:0000256" key="12">
    <source>
        <dbReference type="SAM" id="MobiDB-lite"/>
    </source>
</evidence>
<dbReference type="OMA" id="MDESECR"/>
<dbReference type="InterPro" id="IPR000014">
    <property type="entry name" value="PAS"/>
</dbReference>
<dbReference type="PANTHER" id="PTHR24346">
    <property type="entry name" value="MAP/MICROTUBULE AFFINITY-REGULATING KINASE"/>
    <property type="match status" value="1"/>
</dbReference>
<comment type="subcellular location">
    <subcellularLocation>
        <location evidence="1">Cytoplasm</location>
    </subcellularLocation>
</comment>
<feature type="compositionally biased region" description="Polar residues" evidence="12">
    <location>
        <begin position="706"/>
        <end position="718"/>
    </location>
</feature>
<keyword evidence="7" id="KW-0547">Nucleotide-binding</keyword>
<accession>A0A642UV29</accession>
<dbReference type="GeneID" id="54781491"/>
<comment type="catalytic activity">
    <reaction evidence="11">
        <text>L-seryl-[protein] + ATP = O-phospho-L-seryl-[protein] + ADP + H(+)</text>
        <dbReference type="Rhea" id="RHEA:17989"/>
        <dbReference type="Rhea" id="RHEA-COMP:9863"/>
        <dbReference type="Rhea" id="RHEA-COMP:11604"/>
        <dbReference type="ChEBI" id="CHEBI:15378"/>
        <dbReference type="ChEBI" id="CHEBI:29999"/>
        <dbReference type="ChEBI" id="CHEBI:30616"/>
        <dbReference type="ChEBI" id="CHEBI:83421"/>
        <dbReference type="ChEBI" id="CHEBI:456216"/>
        <dbReference type="EC" id="2.7.11.1"/>
    </reaction>
</comment>
<evidence type="ECO:0000256" key="11">
    <source>
        <dbReference type="ARBA" id="ARBA00048679"/>
    </source>
</evidence>
<keyword evidence="15" id="KW-1185">Reference proteome</keyword>
<dbReference type="SUPFAM" id="SSF56112">
    <property type="entry name" value="Protein kinase-like (PK-like)"/>
    <property type="match status" value="1"/>
</dbReference>
<evidence type="ECO:0000256" key="1">
    <source>
        <dbReference type="ARBA" id="ARBA00004496"/>
    </source>
</evidence>
<gene>
    <name evidence="14" type="ORF">DIURU_002840</name>
</gene>
<evidence type="ECO:0000256" key="8">
    <source>
        <dbReference type="ARBA" id="ARBA00022777"/>
    </source>
</evidence>
<comment type="catalytic activity">
    <reaction evidence="10">
        <text>L-threonyl-[protein] + ATP = O-phospho-L-threonyl-[protein] + ADP + H(+)</text>
        <dbReference type="Rhea" id="RHEA:46608"/>
        <dbReference type="Rhea" id="RHEA-COMP:11060"/>
        <dbReference type="Rhea" id="RHEA-COMP:11605"/>
        <dbReference type="ChEBI" id="CHEBI:15378"/>
        <dbReference type="ChEBI" id="CHEBI:30013"/>
        <dbReference type="ChEBI" id="CHEBI:30616"/>
        <dbReference type="ChEBI" id="CHEBI:61977"/>
        <dbReference type="ChEBI" id="CHEBI:456216"/>
        <dbReference type="EC" id="2.7.11.1"/>
    </reaction>
</comment>
<dbReference type="InterPro" id="IPR011009">
    <property type="entry name" value="Kinase-like_dom_sf"/>
</dbReference>
<evidence type="ECO:0000313" key="15">
    <source>
        <dbReference type="Proteomes" id="UP000449547"/>
    </source>
</evidence>
<dbReference type="InterPro" id="IPR008271">
    <property type="entry name" value="Ser/Thr_kinase_AS"/>
</dbReference>
<dbReference type="PROSITE" id="PS50011">
    <property type="entry name" value="PROTEIN_KINASE_DOM"/>
    <property type="match status" value="1"/>
</dbReference>
<organism evidence="14 15">
    <name type="scientific">Diutina rugosa</name>
    <name type="common">Yeast</name>
    <name type="synonym">Candida rugosa</name>
    <dbReference type="NCBI Taxonomy" id="5481"/>
    <lineage>
        <taxon>Eukaryota</taxon>
        <taxon>Fungi</taxon>
        <taxon>Dikarya</taxon>
        <taxon>Ascomycota</taxon>
        <taxon>Saccharomycotina</taxon>
        <taxon>Pichiomycetes</taxon>
        <taxon>Debaryomycetaceae</taxon>
        <taxon>Diutina</taxon>
    </lineage>
</organism>
<dbReference type="SUPFAM" id="SSF55785">
    <property type="entry name" value="PYP-like sensor domain (PAS domain)"/>
    <property type="match status" value="1"/>
</dbReference>
<dbReference type="EMBL" id="SWFT01000090">
    <property type="protein sequence ID" value="KAA8902386.1"/>
    <property type="molecule type" value="Genomic_DNA"/>
</dbReference>
<keyword evidence="8" id="KW-0418">Kinase</keyword>
<evidence type="ECO:0000256" key="10">
    <source>
        <dbReference type="ARBA" id="ARBA00047899"/>
    </source>
</evidence>
<reference evidence="14 15" key="1">
    <citation type="submission" date="2019-07" db="EMBL/GenBank/DDBJ databases">
        <title>Genome assembly of two rare yeast pathogens: Diutina rugosa and Trichomonascus ciferrii.</title>
        <authorList>
            <person name="Mixao V."/>
            <person name="Saus E."/>
            <person name="Hansen A."/>
            <person name="Lass-Flor C."/>
            <person name="Gabaldon T."/>
        </authorList>
    </citation>
    <scope>NUCLEOTIDE SEQUENCE [LARGE SCALE GENOMIC DNA]</scope>
    <source>
        <strain evidence="14 15">CBS 613</strain>
    </source>
</reference>
<dbReference type="Gene3D" id="1.10.510.10">
    <property type="entry name" value="Transferase(Phosphotransferase) domain 1"/>
    <property type="match status" value="1"/>
</dbReference>
<dbReference type="InterPro" id="IPR035965">
    <property type="entry name" value="PAS-like_dom_sf"/>
</dbReference>
<proteinExistence type="predicted"/>
<dbReference type="Gene3D" id="3.30.200.20">
    <property type="entry name" value="Phosphorylase Kinase, domain 1"/>
    <property type="match status" value="1"/>
</dbReference>
<dbReference type="RefSeq" id="XP_034012371.1">
    <property type="nucleotide sequence ID" value="XM_034155536.1"/>
</dbReference>
<dbReference type="FunFam" id="3.30.200.20:FF:000314">
    <property type="entry name" value="Serine/threonine protein kinase"/>
    <property type="match status" value="1"/>
</dbReference>
<feature type="domain" description="Protein kinase" evidence="13">
    <location>
        <begin position="841"/>
        <end position="1098"/>
    </location>
</feature>
<dbReference type="AlphaFoldDB" id="A0A642UV29"/>
<dbReference type="PROSITE" id="PS00108">
    <property type="entry name" value="PROTEIN_KINASE_ST"/>
    <property type="match status" value="1"/>
</dbReference>
<evidence type="ECO:0000313" key="14">
    <source>
        <dbReference type="EMBL" id="KAA8902386.1"/>
    </source>
</evidence>
<evidence type="ECO:0000256" key="2">
    <source>
        <dbReference type="ARBA" id="ARBA00012513"/>
    </source>
</evidence>
<dbReference type="FunFam" id="1.10.510.10:FF:000320">
    <property type="entry name" value="Serine/threonine protein kinase"/>
    <property type="match status" value="1"/>
</dbReference>
<evidence type="ECO:0000256" key="5">
    <source>
        <dbReference type="ARBA" id="ARBA00022553"/>
    </source>
</evidence>
<keyword evidence="6" id="KW-0808">Transferase</keyword>
<keyword evidence="3" id="KW-0963">Cytoplasm</keyword>
<dbReference type="GO" id="GO:0005524">
    <property type="term" value="F:ATP binding"/>
    <property type="evidence" value="ECO:0007669"/>
    <property type="project" value="UniProtKB-KW"/>
</dbReference>
<feature type="region of interest" description="Disordered" evidence="12">
    <location>
        <begin position="704"/>
        <end position="741"/>
    </location>
</feature>
<evidence type="ECO:0000256" key="9">
    <source>
        <dbReference type="ARBA" id="ARBA00022840"/>
    </source>
</evidence>
<dbReference type="Proteomes" id="UP000449547">
    <property type="component" value="Unassembled WGS sequence"/>
</dbReference>
<evidence type="ECO:0000256" key="4">
    <source>
        <dbReference type="ARBA" id="ARBA00022527"/>
    </source>
</evidence>
<dbReference type="PANTHER" id="PTHR24346:SF51">
    <property type="entry name" value="PAS DOMAIN-CONTAINING SERINE_THREONINE-PROTEIN KINASE"/>
    <property type="match status" value="1"/>
</dbReference>
<dbReference type="GO" id="GO:0005634">
    <property type="term" value="C:nucleus"/>
    <property type="evidence" value="ECO:0007669"/>
    <property type="project" value="TreeGrafter"/>
</dbReference>
<evidence type="ECO:0000256" key="3">
    <source>
        <dbReference type="ARBA" id="ARBA00022490"/>
    </source>
</evidence>